<gene>
    <name evidence="2" type="ORF">RBH19_07850</name>
</gene>
<keyword evidence="1" id="KW-0472">Membrane</keyword>
<dbReference type="RefSeq" id="WP_306728280.1">
    <property type="nucleotide sequence ID" value="NZ_JAVDDT010000004.1"/>
</dbReference>
<protein>
    <recommendedName>
        <fullName evidence="4">Lycopene cyclase domain-containing protein</fullName>
    </recommendedName>
</protein>
<name>A0ABU0W6X4_9GAMM</name>
<organism evidence="2 3">
    <name type="scientific">Natronospira bacteriovora</name>
    <dbReference type="NCBI Taxonomy" id="3069753"/>
    <lineage>
        <taxon>Bacteria</taxon>
        <taxon>Pseudomonadati</taxon>
        <taxon>Pseudomonadota</taxon>
        <taxon>Gammaproteobacteria</taxon>
        <taxon>Natronospirales</taxon>
        <taxon>Natronospiraceae</taxon>
        <taxon>Natronospira</taxon>
    </lineage>
</organism>
<evidence type="ECO:0008006" key="4">
    <source>
        <dbReference type="Google" id="ProtNLM"/>
    </source>
</evidence>
<proteinExistence type="predicted"/>
<evidence type="ECO:0000256" key="1">
    <source>
        <dbReference type="SAM" id="Phobius"/>
    </source>
</evidence>
<evidence type="ECO:0000313" key="2">
    <source>
        <dbReference type="EMBL" id="MDQ2069783.1"/>
    </source>
</evidence>
<sequence length="91" mass="10358">MSSLLLPLFCVLLLTITYPLARRGDLTVNRLLLLYAETFLVLSVVADFVEPLLTVEIFSGLGYHLYWMATLPGLKWLALTYRRRRQATAQG</sequence>
<reference evidence="2 3" key="1">
    <citation type="submission" date="2023-08" db="EMBL/GenBank/DDBJ databases">
        <title>Whole-genome sequencing of halo(alkali)philic microorganisms from hypersaline lakes.</title>
        <authorList>
            <person name="Sorokin D.Y."/>
            <person name="Abbas B."/>
            <person name="Merkel A.Y."/>
        </authorList>
    </citation>
    <scope>NUCLEOTIDE SEQUENCE [LARGE SCALE GENOMIC DNA]</scope>
    <source>
        <strain evidence="2 3">AB-CW4</strain>
    </source>
</reference>
<accession>A0ABU0W6X4</accession>
<keyword evidence="1" id="KW-1133">Transmembrane helix</keyword>
<keyword evidence="3" id="KW-1185">Reference proteome</keyword>
<dbReference type="Proteomes" id="UP001239019">
    <property type="component" value="Unassembled WGS sequence"/>
</dbReference>
<comment type="caution">
    <text evidence="2">The sequence shown here is derived from an EMBL/GenBank/DDBJ whole genome shotgun (WGS) entry which is preliminary data.</text>
</comment>
<feature type="transmembrane region" description="Helical" evidence="1">
    <location>
        <begin position="31"/>
        <end position="49"/>
    </location>
</feature>
<evidence type="ECO:0000313" key="3">
    <source>
        <dbReference type="Proteomes" id="UP001239019"/>
    </source>
</evidence>
<keyword evidence="1" id="KW-0812">Transmembrane</keyword>
<dbReference type="EMBL" id="JAVDDT010000004">
    <property type="protein sequence ID" value="MDQ2069783.1"/>
    <property type="molecule type" value="Genomic_DNA"/>
</dbReference>